<evidence type="ECO:0000313" key="6">
    <source>
        <dbReference type="Proteomes" id="UP001569200"/>
    </source>
</evidence>
<dbReference type="EMBL" id="JBGOOW010000014">
    <property type="protein sequence ID" value="MEZ8181738.1"/>
    <property type="molecule type" value="Genomic_DNA"/>
</dbReference>
<dbReference type="PROSITE" id="PS00107">
    <property type="entry name" value="PROTEIN_KINASE_ATP"/>
    <property type="match status" value="1"/>
</dbReference>
<dbReference type="InterPro" id="IPR050216">
    <property type="entry name" value="LRR_domain-containing"/>
</dbReference>
<dbReference type="InterPro" id="IPR001611">
    <property type="entry name" value="Leu-rich_rpt"/>
</dbReference>
<keyword evidence="1" id="KW-0433">Leucine-rich repeat</keyword>
<keyword evidence="2" id="KW-0677">Repeat</keyword>
<accession>A0ABV4LTH9</accession>
<feature type="binding site" evidence="3">
    <location>
        <position position="236"/>
    </location>
    <ligand>
        <name>ATP</name>
        <dbReference type="ChEBI" id="CHEBI:30616"/>
    </ligand>
</feature>
<dbReference type="PANTHER" id="PTHR48051:SF1">
    <property type="entry name" value="RAS SUPPRESSOR PROTEIN 1"/>
    <property type="match status" value="1"/>
</dbReference>
<dbReference type="RefSeq" id="WP_368084543.1">
    <property type="nucleotide sequence ID" value="NZ_JBGONW010000018.1"/>
</dbReference>
<dbReference type="SUPFAM" id="SSF52075">
    <property type="entry name" value="Outer arm dynein light chain 1"/>
    <property type="match status" value="1"/>
</dbReference>
<dbReference type="EC" id="2.7.-.-" evidence="5"/>
<dbReference type="SMART" id="SM00364">
    <property type="entry name" value="LRR_BAC"/>
    <property type="match status" value="5"/>
</dbReference>
<dbReference type="Pfam" id="PF00069">
    <property type="entry name" value="Pkinase"/>
    <property type="match status" value="1"/>
</dbReference>
<organism evidence="5 6">
    <name type="scientific">Vibrio splendidus</name>
    <dbReference type="NCBI Taxonomy" id="29497"/>
    <lineage>
        <taxon>Bacteria</taxon>
        <taxon>Pseudomonadati</taxon>
        <taxon>Pseudomonadota</taxon>
        <taxon>Gammaproteobacteria</taxon>
        <taxon>Vibrionales</taxon>
        <taxon>Vibrionaceae</taxon>
        <taxon>Vibrio</taxon>
    </lineage>
</organism>
<dbReference type="InterPro" id="IPR003591">
    <property type="entry name" value="Leu-rich_rpt_typical-subtyp"/>
</dbReference>
<dbReference type="Proteomes" id="UP001569200">
    <property type="component" value="Unassembled WGS sequence"/>
</dbReference>
<protein>
    <submittedName>
        <fullName evidence="5">Leucine-rich repeat-containing protein kinase family protein</fullName>
        <ecNumber evidence="5">2.7.-.-</ecNumber>
    </submittedName>
</protein>
<evidence type="ECO:0000259" key="4">
    <source>
        <dbReference type="PROSITE" id="PS50011"/>
    </source>
</evidence>
<evidence type="ECO:0000313" key="5">
    <source>
        <dbReference type="EMBL" id="MEZ8181738.1"/>
    </source>
</evidence>
<dbReference type="PROSITE" id="PS50011">
    <property type="entry name" value="PROTEIN_KINASE_DOM"/>
    <property type="match status" value="1"/>
</dbReference>
<dbReference type="InterPro" id="IPR017441">
    <property type="entry name" value="Protein_kinase_ATP_BS"/>
</dbReference>
<comment type="caution">
    <text evidence="5">The sequence shown here is derived from an EMBL/GenBank/DDBJ whole genome shotgun (WGS) entry which is preliminary data.</text>
</comment>
<feature type="domain" description="Protein kinase" evidence="4">
    <location>
        <begin position="203"/>
        <end position="420"/>
    </location>
</feature>
<dbReference type="InterPro" id="IPR011009">
    <property type="entry name" value="Kinase-like_dom_sf"/>
</dbReference>
<reference evidence="5 6" key="1">
    <citation type="submission" date="2024-06" db="EMBL/GenBank/DDBJ databases">
        <authorList>
            <person name="Steensen K."/>
            <person name="Seneca J."/>
            <person name="Bartlau N."/>
            <person name="Yu A.X."/>
            <person name="Polz M.F."/>
        </authorList>
    </citation>
    <scope>NUCLEOTIDE SEQUENCE [LARGE SCALE GENOMIC DNA]</scope>
    <source>
        <strain evidence="5 6">1F145</strain>
    </source>
</reference>
<dbReference type="Pfam" id="PF00560">
    <property type="entry name" value="LRR_1"/>
    <property type="match status" value="1"/>
</dbReference>
<keyword evidence="3" id="KW-0547">Nucleotide-binding</keyword>
<evidence type="ECO:0000256" key="3">
    <source>
        <dbReference type="PROSITE-ProRule" id="PRU10141"/>
    </source>
</evidence>
<dbReference type="SUPFAM" id="SSF56112">
    <property type="entry name" value="Protein kinase-like (PK-like)"/>
    <property type="match status" value="1"/>
</dbReference>
<dbReference type="PANTHER" id="PTHR48051">
    <property type="match status" value="1"/>
</dbReference>
<dbReference type="InterPro" id="IPR000719">
    <property type="entry name" value="Prot_kinase_dom"/>
</dbReference>
<evidence type="ECO:0000256" key="1">
    <source>
        <dbReference type="ARBA" id="ARBA00022614"/>
    </source>
</evidence>
<keyword evidence="6" id="KW-1185">Reference proteome</keyword>
<gene>
    <name evidence="5" type="ORF">ACED33_13700</name>
</gene>
<keyword evidence="5" id="KW-0808">Transferase</keyword>
<dbReference type="PROSITE" id="PS51450">
    <property type="entry name" value="LRR"/>
    <property type="match status" value="1"/>
</dbReference>
<dbReference type="SMART" id="SM00369">
    <property type="entry name" value="LRR_TYP"/>
    <property type="match status" value="5"/>
</dbReference>
<dbReference type="GO" id="GO:0016301">
    <property type="term" value="F:kinase activity"/>
    <property type="evidence" value="ECO:0007669"/>
    <property type="project" value="UniProtKB-KW"/>
</dbReference>
<evidence type="ECO:0000256" key="2">
    <source>
        <dbReference type="ARBA" id="ARBA00022737"/>
    </source>
</evidence>
<proteinExistence type="predicted"/>
<dbReference type="Pfam" id="PF13855">
    <property type="entry name" value="LRR_8"/>
    <property type="match status" value="1"/>
</dbReference>
<name>A0ABV4LTH9_VIBSP</name>
<sequence length="420" mass="46957">MHTLEQLKSGQLNGIKRLQLSEGLTEFPLEILELADSLEVLDLYGNKLSSLPDELSQLTNLRIIFASNNLFTHLPDVLGTLPKLEMVGFKSNQIKTVSEQSLPAQLRWLILTDNAIEVLPHSLGKRPRLQKLALAGNKIRVLPESMENLSNLELVRLSANQLTEFPEFLIKLPKLAWLAFAGNPFCKHPSSLDSVPAVSSQCYSLNQVLGQGASGVISHANWLNGDFDFPKEVAVKVFKGEVTSDGYPHDELEACLQAGQHSNLVKSIAQVDEENYLALVMELIPSSYYNLGLPPTLESCTRDTFNEGFELSIAQINSITEQMIDVFEHLHANKVCHGDLYAHNTLVDEQGQMIFGDFGAATIYGYLTEEQQQGIRRIEARALKFFIEDLLTVCTKKDQDSELYTRLANFEAQWLNLIAR</sequence>
<dbReference type="Gene3D" id="1.10.510.10">
    <property type="entry name" value="Transferase(Phosphotransferase) domain 1"/>
    <property type="match status" value="1"/>
</dbReference>
<keyword evidence="3" id="KW-0067">ATP-binding</keyword>
<dbReference type="SMART" id="SM00220">
    <property type="entry name" value="S_TKc"/>
    <property type="match status" value="1"/>
</dbReference>
<keyword evidence="5" id="KW-0418">Kinase</keyword>
<dbReference type="Gene3D" id="3.80.10.10">
    <property type="entry name" value="Ribonuclease Inhibitor"/>
    <property type="match status" value="2"/>
</dbReference>
<dbReference type="InterPro" id="IPR032675">
    <property type="entry name" value="LRR_dom_sf"/>
</dbReference>